<feature type="signal peptide" evidence="7">
    <location>
        <begin position="1"/>
        <end position="22"/>
    </location>
</feature>
<dbReference type="InterPro" id="IPR051906">
    <property type="entry name" value="TolC-like"/>
</dbReference>
<evidence type="ECO:0000256" key="7">
    <source>
        <dbReference type="SAM" id="SignalP"/>
    </source>
</evidence>
<dbReference type="Proteomes" id="UP000541636">
    <property type="component" value="Unassembled WGS sequence"/>
</dbReference>
<proteinExistence type="predicted"/>
<accession>A0A846ZR90</accession>
<organism evidence="8 9">
    <name type="scientific">Oleiagrimonas citrea</name>
    <dbReference type="NCBI Taxonomy" id="1665687"/>
    <lineage>
        <taxon>Bacteria</taxon>
        <taxon>Pseudomonadati</taxon>
        <taxon>Pseudomonadota</taxon>
        <taxon>Gammaproteobacteria</taxon>
        <taxon>Lysobacterales</taxon>
        <taxon>Rhodanobacteraceae</taxon>
        <taxon>Oleiagrimonas</taxon>
    </lineage>
</organism>
<reference evidence="8 9" key="1">
    <citation type="journal article" date="2017" name="Int. J. Syst. Evol. Microbiol.">
        <title>Oleiagrimonas citrea sp. nov., a marine bacterium isolated from tidal flat sediment and emended description of the genus Oleiagrimonas Fang et al. 2015 and Oleiagrimonas soli.</title>
        <authorList>
            <person name="Yang S.H."/>
            <person name="Seo H.S."/>
            <person name="Seong C.N."/>
            <person name="Kwon K.K."/>
        </authorList>
    </citation>
    <scope>NUCLEOTIDE SEQUENCE [LARGE SCALE GENOMIC DNA]</scope>
    <source>
        <strain evidence="8 9">MEBiC09124</strain>
    </source>
</reference>
<feature type="compositionally biased region" description="Basic and acidic residues" evidence="6">
    <location>
        <begin position="424"/>
        <end position="437"/>
    </location>
</feature>
<dbReference type="RefSeq" id="WP_168609779.1">
    <property type="nucleotide sequence ID" value="NZ_JAAZQD010000005.1"/>
</dbReference>
<feature type="chain" id="PRO_5032803823" evidence="7">
    <location>
        <begin position="23"/>
        <end position="437"/>
    </location>
</feature>
<sequence>MKRSFLCSMMFVIALIPVSSWAQHKESAAKPSSLPPASLALRAIERTPEVQLAAAALARAEADARLRRVGPHEFQLSAIPQRRRVEGGPTFNEWEAEISRAVRWPGKARLDREIGQYGVEAAQLNLADAHHAGARRLLALWAMWQRASVTARQQHLQVDVWERDRKAIARRVELGDAALRDRVAADAALAQARAAALQADADEASARRMLQSAFPGLPLPPRVRLDAMPPELSGTNLHWSQLIVQRSHEIGAAEAVVRMRESEARRARADRLADPTVGVRVLNDLGGRERAVGLVFSMPIGVRQRGAKAAAAEADALSAQADSAMVQRDVSRDAREAVARARSARAVWRSREQALKAADDSAAKAERAYALGESGLAELLAARRTALDAALAERRAAVDALEGVARVRIDAHEMWHHHTGGSDPDEHAGEAMHLPDL</sequence>
<keyword evidence="5" id="KW-0998">Cell outer membrane</keyword>
<name>A0A846ZR90_9GAMM</name>
<gene>
    <name evidence="8" type="ORF">HF690_13330</name>
</gene>
<evidence type="ECO:0000256" key="4">
    <source>
        <dbReference type="ARBA" id="ARBA00023136"/>
    </source>
</evidence>
<dbReference type="EMBL" id="JAAZQD010000005">
    <property type="protein sequence ID" value="NKZ39933.1"/>
    <property type="molecule type" value="Genomic_DNA"/>
</dbReference>
<dbReference type="Gene3D" id="1.20.1600.10">
    <property type="entry name" value="Outer membrane efflux proteins (OEP)"/>
    <property type="match status" value="1"/>
</dbReference>
<keyword evidence="7" id="KW-0732">Signal</keyword>
<evidence type="ECO:0000256" key="2">
    <source>
        <dbReference type="ARBA" id="ARBA00022452"/>
    </source>
</evidence>
<evidence type="ECO:0000256" key="1">
    <source>
        <dbReference type="ARBA" id="ARBA00004442"/>
    </source>
</evidence>
<dbReference type="AlphaFoldDB" id="A0A846ZR90"/>
<comment type="caution">
    <text evidence="8">The sequence shown here is derived from an EMBL/GenBank/DDBJ whole genome shotgun (WGS) entry which is preliminary data.</text>
</comment>
<keyword evidence="9" id="KW-1185">Reference proteome</keyword>
<dbReference type="GO" id="GO:0015288">
    <property type="term" value="F:porin activity"/>
    <property type="evidence" value="ECO:0007669"/>
    <property type="project" value="TreeGrafter"/>
</dbReference>
<dbReference type="SUPFAM" id="SSF56954">
    <property type="entry name" value="Outer membrane efflux proteins (OEP)"/>
    <property type="match status" value="1"/>
</dbReference>
<keyword evidence="2" id="KW-1134">Transmembrane beta strand</keyword>
<keyword evidence="3" id="KW-0812">Transmembrane</keyword>
<evidence type="ECO:0000256" key="6">
    <source>
        <dbReference type="SAM" id="MobiDB-lite"/>
    </source>
</evidence>
<dbReference type="PANTHER" id="PTHR30026:SF20">
    <property type="entry name" value="OUTER MEMBRANE PROTEIN TOLC"/>
    <property type="match status" value="1"/>
</dbReference>
<feature type="region of interest" description="Disordered" evidence="6">
    <location>
        <begin position="416"/>
        <end position="437"/>
    </location>
</feature>
<evidence type="ECO:0000313" key="9">
    <source>
        <dbReference type="Proteomes" id="UP000541636"/>
    </source>
</evidence>
<dbReference type="GO" id="GO:0015562">
    <property type="term" value="F:efflux transmembrane transporter activity"/>
    <property type="evidence" value="ECO:0007669"/>
    <property type="project" value="InterPro"/>
</dbReference>
<comment type="subcellular location">
    <subcellularLocation>
        <location evidence="1">Cell outer membrane</location>
    </subcellularLocation>
</comment>
<dbReference type="PANTHER" id="PTHR30026">
    <property type="entry name" value="OUTER MEMBRANE PROTEIN TOLC"/>
    <property type="match status" value="1"/>
</dbReference>
<evidence type="ECO:0000313" key="8">
    <source>
        <dbReference type="EMBL" id="NKZ39933.1"/>
    </source>
</evidence>
<evidence type="ECO:0000256" key="3">
    <source>
        <dbReference type="ARBA" id="ARBA00022692"/>
    </source>
</evidence>
<protein>
    <submittedName>
        <fullName evidence="8">TolC family protein</fullName>
    </submittedName>
</protein>
<dbReference type="GO" id="GO:1990281">
    <property type="term" value="C:efflux pump complex"/>
    <property type="evidence" value="ECO:0007669"/>
    <property type="project" value="TreeGrafter"/>
</dbReference>
<dbReference type="GO" id="GO:0009279">
    <property type="term" value="C:cell outer membrane"/>
    <property type="evidence" value="ECO:0007669"/>
    <property type="project" value="UniProtKB-SubCell"/>
</dbReference>
<keyword evidence="4" id="KW-0472">Membrane</keyword>
<evidence type="ECO:0000256" key="5">
    <source>
        <dbReference type="ARBA" id="ARBA00023237"/>
    </source>
</evidence>